<sequence length="60" mass="6903">EYGGDGELEPVIWGQRYLQCDEDIPLPKLRLVSDGDIWPAAPQKEEWNLLPEMPVRHQSS</sequence>
<name>C5KL35_PERM5</name>
<evidence type="ECO:0000313" key="2">
    <source>
        <dbReference type="Proteomes" id="UP000007800"/>
    </source>
</evidence>
<feature type="non-terminal residue" evidence="1">
    <location>
        <position position="60"/>
    </location>
</feature>
<feature type="non-terminal residue" evidence="1">
    <location>
        <position position="1"/>
    </location>
</feature>
<keyword evidence="2" id="KW-1185">Reference proteome</keyword>
<gene>
    <name evidence="1" type="ORF">Pmar_PMAR013173</name>
</gene>
<evidence type="ECO:0000313" key="1">
    <source>
        <dbReference type="EMBL" id="EER14808.1"/>
    </source>
</evidence>
<dbReference type="InParanoid" id="C5KL35"/>
<accession>C5KL35</accession>
<reference evidence="1 2" key="1">
    <citation type="submission" date="2008-07" db="EMBL/GenBank/DDBJ databases">
        <authorList>
            <person name="El-Sayed N."/>
            <person name="Caler E."/>
            <person name="Inman J."/>
            <person name="Amedeo P."/>
            <person name="Hass B."/>
            <person name="Wortman J."/>
        </authorList>
    </citation>
    <scope>NUCLEOTIDE SEQUENCE [LARGE SCALE GENOMIC DNA]</scope>
    <source>
        <strain evidence="2">ATCC 50983 / TXsc</strain>
    </source>
</reference>
<dbReference type="EMBL" id="GG673911">
    <property type="protein sequence ID" value="EER14808.1"/>
    <property type="molecule type" value="Genomic_DNA"/>
</dbReference>
<protein>
    <submittedName>
        <fullName evidence="1">Uncharacterized protein</fullName>
    </submittedName>
</protein>
<dbReference type="GeneID" id="9061583"/>
<proteinExistence type="predicted"/>
<dbReference type="Proteomes" id="UP000007800">
    <property type="component" value="Unassembled WGS sequence"/>
</dbReference>
<dbReference type="RefSeq" id="XP_002783012.1">
    <property type="nucleotide sequence ID" value="XM_002782966.1"/>
</dbReference>
<organism evidence="2">
    <name type="scientific">Perkinsus marinus (strain ATCC 50983 / TXsc)</name>
    <dbReference type="NCBI Taxonomy" id="423536"/>
    <lineage>
        <taxon>Eukaryota</taxon>
        <taxon>Sar</taxon>
        <taxon>Alveolata</taxon>
        <taxon>Perkinsozoa</taxon>
        <taxon>Perkinsea</taxon>
        <taxon>Perkinsida</taxon>
        <taxon>Perkinsidae</taxon>
        <taxon>Perkinsus</taxon>
    </lineage>
</organism>
<dbReference type="AlphaFoldDB" id="C5KL35"/>